<evidence type="ECO:0000313" key="4">
    <source>
        <dbReference type="Proteomes" id="UP000031876"/>
    </source>
</evidence>
<reference evidence="3 5" key="3">
    <citation type="submission" date="2020-05" db="EMBL/GenBank/DDBJ databases">
        <title>FDA dAtabase for Regulatory Grade micrObial Sequences (FDA-ARGOS): Supporting development and validation of Infectious Disease Dx tests.</title>
        <authorList>
            <person name="Nelson B."/>
            <person name="Plummer A."/>
            <person name="Tallon L."/>
            <person name="Sadzewicz L."/>
            <person name="Zhao X."/>
            <person name="Vavikolanu K."/>
            <person name="Mehta A."/>
            <person name="Aluvathingal J."/>
            <person name="Nadendla S."/>
            <person name="Myers T."/>
            <person name="Yan Y."/>
            <person name="Sichtig H."/>
        </authorList>
    </citation>
    <scope>NUCLEOTIDE SEQUENCE [LARGE SCALE GENOMIC DNA]</scope>
    <source>
        <strain evidence="3 5">FDAARGOS_795</strain>
        <plasmid evidence="3 5">unnamed3</plasmid>
    </source>
</reference>
<evidence type="ECO:0000313" key="2">
    <source>
        <dbReference type="EMBL" id="MDR4174672.1"/>
    </source>
</evidence>
<evidence type="ECO:0000313" key="5">
    <source>
        <dbReference type="Proteomes" id="UP000501107"/>
    </source>
</evidence>
<geneLocation type="plasmid" evidence="1 4">
    <name>2</name>
</geneLocation>
<organism evidence="3 5">
    <name type="scientific">Bacillus thuringiensis</name>
    <dbReference type="NCBI Taxonomy" id="1428"/>
    <lineage>
        <taxon>Bacteria</taxon>
        <taxon>Bacillati</taxon>
        <taxon>Bacillota</taxon>
        <taxon>Bacilli</taxon>
        <taxon>Bacillales</taxon>
        <taxon>Bacillaceae</taxon>
        <taxon>Bacillus</taxon>
        <taxon>Bacillus cereus group</taxon>
    </lineage>
</organism>
<dbReference type="EMBL" id="CP053979">
    <property type="protein sequence ID" value="QKH22966.1"/>
    <property type="molecule type" value="Genomic_DNA"/>
</dbReference>
<reference evidence="1 4" key="1">
    <citation type="journal article" date="2015" name="Genome Announc.">
        <title>Complete genome sequences for 35 biothreat assay-relevant bacillus species.</title>
        <authorList>
            <person name="Johnson S.L."/>
            <person name="Daligault H.E."/>
            <person name="Davenport K.W."/>
            <person name="Jaissle J."/>
            <person name="Frey K.G."/>
            <person name="Ladner J.T."/>
            <person name="Broomall S.M."/>
            <person name="Bishop-Lilly K.A."/>
            <person name="Bruce D.C."/>
            <person name="Gibbons H.S."/>
            <person name="Coyne S.R."/>
            <person name="Lo C.C."/>
            <person name="Meincke L."/>
            <person name="Munk A.C."/>
            <person name="Koroleva G.I."/>
            <person name="Rosenzweig C.N."/>
            <person name="Palacios G.F."/>
            <person name="Redden C.L."/>
            <person name="Minogue T.D."/>
            <person name="Chain P.S."/>
        </authorList>
    </citation>
    <scope>NUCLEOTIDE SEQUENCE [LARGE SCALE GENOMIC DNA]</scope>
    <source>
        <strain evidence="1 4">HD1011</strain>
        <plasmid evidence="1 4">2</plasmid>
    </source>
</reference>
<dbReference type="KEGG" id="btw:BF38_6024"/>
<dbReference type="Proteomes" id="UP001181533">
    <property type="component" value="Unassembled WGS sequence"/>
</dbReference>
<accession>A0A0B5NQ36</accession>
<evidence type="ECO:0000313" key="3">
    <source>
        <dbReference type="EMBL" id="QKH22966.1"/>
    </source>
</evidence>
<name>A0A0B5NQ36_BACTU</name>
<dbReference type="AlphaFoldDB" id="A0A0B5NQ36"/>
<evidence type="ECO:0000313" key="1">
    <source>
        <dbReference type="EMBL" id="AJG74173.1"/>
    </source>
</evidence>
<proteinExistence type="predicted"/>
<dbReference type="EMBL" id="VKQN01000001">
    <property type="protein sequence ID" value="MDR4174672.1"/>
    <property type="molecule type" value="Genomic_DNA"/>
</dbReference>
<dbReference type="EMBL" id="CP009334">
    <property type="protein sequence ID" value="AJG74173.1"/>
    <property type="molecule type" value="Genomic_DNA"/>
</dbReference>
<sequence>MLNVEIRYNKDCSVVRTIQLLDETGEQIAYFNSKSVLDKFCKKTGMVLDEGVVVEENSVAKEVMHKTNRTVKINHVDYSDFDPKGKVHIRGTKGSSIVDMYIHVEGDVIHITKPILLADIKTYNKTEGGYFEFRERYGSFYFVRKSRRRRKKKSSIR</sequence>
<protein>
    <submittedName>
        <fullName evidence="3">Uncharacterized protein</fullName>
    </submittedName>
</protein>
<dbReference type="Proteomes" id="UP000501107">
    <property type="component" value="Plasmid unnamed3"/>
</dbReference>
<dbReference type="Proteomes" id="UP000031876">
    <property type="component" value="Plasmid 2"/>
</dbReference>
<gene>
    <name evidence="1" type="ORF">BF38_6024</name>
    <name evidence="2" type="ORF">FO599_00820</name>
    <name evidence="3" type="ORF">FOC89_03025</name>
</gene>
<keyword evidence="3" id="KW-0614">Plasmid</keyword>
<dbReference type="RefSeq" id="WP_000935671.1">
    <property type="nucleotide sequence ID" value="NZ_CP009334.1"/>
</dbReference>
<geneLocation type="plasmid" evidence="3 5">
    <name>unnamed3</name>
</geneLocation>
<reference evidence="2" key="2">
    <citation type="submission" date="2019-07" db="EMBL/GenBank/DDBJ databases">
        <title>Phylogenomic Reclassification of ATCC Bacillus Strains and Various Taxa within the Genus Bacillus.</title>
        <authorList>
            <person name="Riojas M.A."/>
            <person name="Frank A.M."/>
            <person name="Fenn S.L."/>
            <person name="King S.P."/>
            <person name="Brower S.M."/>
            <person name="Hazbon M.H."/>
        </authorList>
    </citation>
    <scope>NUCLEOTIDE SEQUENCE</scope>
    <source>
        <strain evidence="2">ATCC 35646</strain>
    </source>
</reference>